<proteinExistence type="predicted"/>
<name>A0A0M0JSR9_9EUKA</name>
<feature type="region of interest" description="Disordered" evidence="1">
    <location>
        <begin position="25"/>
        <end position="66"/>
    </location>
</feature>
<gene>
    <name evidence="2" type="ORF">Ctob_003927</name>
</gene>
<protein>
    <submittedName>
        <fullName evidence="2">Uncharacterized protein</fullName>
    </submittedName>
</protein>
<feature type="compositionally biased region" description="Low complexity" evidence="1">
    <location>
        <begin position="123"/>
        <end position="149"/>
    </location>
</feature>
<evidence type="ECO:0000256" key="1">
    <source>
        <dbReference type="SAM" id="MobiDB-lite"/>
    </source>
</evidence>
<organism evidence="2 3">
    <name type="scientific">Chrysochromulina tobinii</name>
    <dbReference type="NCBI Taxonomy" id="1460289"/>
    <lineage>
        <taxon>Eukaryota</taxon>
        <taxon>Haptista</taxon>
        <taxon>Haptophyta</taxon>
        <taxon>Prymnesiophyceae</taxon>
        <taxon>Prymnesiales</taxon>
        <taxon>Chrysochromulinaceae</taxon>
        <taxon>Chrysochromulina</taxon>
    </lineage>
</organism>
<evidence type="ECO:0000313" key="2">
    <source>
        <dbReference type="EMBL" id="KOO29233.1"/>
    </source>
</evidence>
<dbReference type="AlphaFoldDB" id="A0A0M0JSR9"/>
<reference evidence="3" key="1">
    <citation type="journal article" date="2015" name="PLoS Genet.">
        <title>Genome Sequence and Transcriptome Analyses of Chrysochromulina tobin: Metabolic Tools for Enhanced Algal Fitness in the Prominent Order Prymnesiales (Haptophyceae).</title>
        <authorList>
            <person name="Hovde B.T."/>
            <person name="Deodato C.R."/>
            <person name="Hunsperger H.M."/>
            <person name="Ryken S.A."/>
            <person name="Yost W."/>
            <person name="Jha R.K."/>
            <person name="Patterson J."/>
            <person name="Monnat R.J. Jr."/>
            <person name="Barlow S.B."/>
            <person name="Starkenburg S.R."/>
            <person name="Cattolico R.A."/>
        </authorList>
    </citation>
    <scope>NUCLEOTIDE SEQUENCE</scope>
    <source>
        <strain evidence="3">CCMP291</strain>
    </source>
</reference>
<feature type="region of interest" description="Disordered" evidence="1">
    <location>
        <begin position="120"/>
        <end position="204"/>
    </location>
</feature>
<evidence type="ECO:0000313" key="3">
    <source>
        <dbReference type="Proteomes" id="UP000037460"/>
    </source>
</evidence>
<sequence length="287" mass="28201">MPASKRPPRAKTGGIDFLARLEQLEQEPLSEPSAAAPSAVNPPSAVALPSAAASASSSHGASVESAGLGNGYAELAAAPIDFSQAAPPALAATLAHAHVATPSKQPATTLAQAHVVTPSKQPAAGADEAGYSSSDGGASIASSDATSSSEPACTGDQPSGPGLAKAHKRSPQRSSPAHVTNGGPRRLQLGGSPAPGPAPTNAMLNRVSPLRAGVLAGGNAFETRISKAALMGASQPQQVRAAAVPRAVMGTPPMRAGSPLLGGALSRSLNAVQAAQAGGGTRQRGLW</sequence>
<keyword evidence="3" id="KW-1185">Reference proteome</keyword>
<dbReference type="EMBL" id="JWZX01002446">
    <property type="protein sequence ID" value="KOO29233.1"/>
    <property type="molecule type" value="Genomic_DNA"/>
</dbReference>
<accession>A0A0M0JSR9</accession>
<comment type="caution">
    <text evidence="2">The sequence shown here is derived from an EMBL/GenBank/DDBJ whole genome shotgun (WGS) entry which is preliminary data.</text>
</comment>
<dbReference type="Proteomes" id="UP000037460">
    <property type="component" value="Unassembled WGS sequence"/>
</dbReference>
<feature type="compositionally biased region" description="Low complexity" evidence="1">
    <location>
        <begin position="26"/>
        <end position="66"/>
    </location>
</feature>